<dbReference type="STRING" id="742817.HMPREF9449_01023"/>
<dbReference type="HOGENOM" id="CLU_050555_3_1_10"/>
<dbReference type="PATRIC" id="fig|742817.3.peg.1083"/>
<name>H1DFI7_9BACT</name>
<evidence type="ECO:0000313" key="4">
    <source>
        <dbReference type="Proteomes" id="UP000004892"/>
    </source>
</evidence>
<dbReference type="EMBL" id="ADMC01000016">
    <property type="protein sequence ID" value="EHP48878.1"/>
    <property type="molecule type" value="Genomic_DNA"/>
</dbReference>
<dbReference type="InterPro" id="IPR036822">
    <property type="entry name" value="CutC-like_dom_sf"/>
</dbReference>
<evidence type="ECO:0000313" key="3">
    <source>
        <dbReference type="EMBL" id="EHP48878.1"/>
    </source>
</evidence>
<gene>
    <name evidence="2" type="primary">cutC</name>
    <name evidence="3" type="ORF">HMPREF9449_01023</name>
</gene>
<dbReference type="Pfam" id="PF03932">
    <property type="entry name" value="CutC"/>
    <property type="match status" value="1"/>
</dbReference>
<reference evidence="3 4" key="1">
    <citation type="submission" date="2012-01" db="EMBL/GenBank/DDBJ databases">
        <title>The Genome Sequence of Odoribacter laneus YIT 12061.</title>
        <authorList>
            <consortium name="The Broad Institute Genome Sequencing Platform"/>
            <person name="Earl A."/>
            <person name="Ward D."/>
            <person name="Feldgarden M."/>
            <person name="Gevers D."/>
            <person name="Morotomi M."/>
            <person name="Young S.K."/>
            <person name="Zeng Q."/>
            <person name="Gargeya S."/>
            <person name="Fitzgerald M."/>
            <person name="Haas B."/>
            <person name="Abouelleil A."/>
            <person name="Alvarado L."/>
            <person name="Arachchi H.M."/>
            <person name="Berlin A."/>
            <person name="Chapman S.B."/>
            <person name="Gearin G."/>
            <person name="Goldberg J."/>
            <person name="Griggs A."/>
            <person name="Gujja S."/>
            <person name="Hansen M."/>
            <person name="Heiman D."/>
            <person name="Howarth C."/>
            <person name="Larimer J."/>
            <person name="Lui A."/>
            <person name="MacDonald P.J.P."/>
            <person name="McCowen C."/>
            <person name="Montmayeur A."/>
            <person name="Murphy C."/>
            <person name="Neiman D."/>
            <person name="Pearson M."/>
            <person name="Priest M."/>
            <person name="Roberts A."/>
            <person name="Saif S."/>
            <person name="Shea T."/>
            <person name="Sisk P."/>
            <person name="Stolte C."/>
            <person name="Sykes S."/>
            <person name="Wortman J."/>
            <person name="Nusbaum C."/>
            <person name="Birren B."/>
        </authorList>
    </citation>
    <scope>NUCLEOTIDE SEQUENCE [LARGE SCALE GENOMIC DNA]</scope>
    <source>
        <strain evidence="3 4">YIT 12061</strain>
    </source>
</reference>
<keyword evidence="2" id="KW-0963">Cytoplasm</keyword>
<dbReference type="RefSeq" id="WP_009136171.1">
    <property type="nucleotide sequence ID" value="NZ_JH594596.1"/>
</dbReference>
<dbReference type="eggNOG" id="COG3142">
    <property type="taxonomic scope" value="Bacteria"/>
</dbReference>
<dbReference type="FunFam" id="3.20.20.380:FF:000001">
    <property type="entry name" value="Copper homeostasis protein CutC"/>
    <property type="match status" value="1"/>
</dbReference>
<evidence type="ECO:0000256" key="2">
    <source>
        <dbReference type="HAMAP-Rule" id="MF_00795"/>
    </source>
</evidence>
<dbReference type="GO" id="GO:0005737">
    <property type="term" value="C:cytoplasm"/>
    <property type="evidence" value="ECO:0007669"/>
    <property type="project" value="UniProtKB-SubCell"/>
</dbReference>
<protein>
    <recommendedName>
        <fullName evidence="2">PF03932 family protein CutC</fullName>
    </recommendedName>
</protein>
<keyword evidence="4" id="KW-1185">Reference proteome</keyword>
<dbReference type="GeneID" id="98068614"/>
<evidence type="ECO:0000256" key="1">
    <source>
        <dbReference type="ARBA" id="ARBA00007768"/>
    </source>
</evidence>
<dbReference type="Gene3D" id="3.20.20.380">
    <property type="entry name" value="Copper homeostasis (CutC) domain"/>
    <property type="match status" value="1"/>
</dbReference>
<dbReference type="PANTHER" id="PTHR12598:SF0">
    <property type="entry name" value="COPPER HOMEOSTASIS PROTEIN CUTC HOMOLOG"/>
    <property type="match status" value="1"/>
</dbReference>
<dbReference type="GO" id="GO:0005507">
    <property type="term" value="F:copper ion binding"/>
    <property type="evidence" value="ECO:0007669"/>
    <property type="project" value="TreeGrafter"/>
</dbReference>
<comment type="subcellular location">
    <subcellularLocation>
        <location evidence="2">Cytoplasm</location>
    </subcellularLocation>
</comment>
<dbReference type="SUPFAM" id="SSF110395">
    <property type="entry name" value="CutC-like"/>
    <property type="match status" value="1"/>
</dbReference>
<comment type="caution">
    <text evidence="3">The sequence shown here is derived from an EMBL/GenBank/DDBJ whole genome shotgun (WGS) entry which is preliminary data.</text>
</comment>
<dbReference type="Proteomes" id="UP000004892">
    <property type="component" value="Unassembled WGS sequence"/>
</dbReference>
<dbReference type="AlphaFoldDB" id="H1DFI7"/>
<proteinExistence type="inferred from homology"/>
<dbReference type="InterPro" id="IPR005627">
    <property type="entry name" value="CutC-like"/>
</dbReference>
<sequence>MTCELEICAYSLESCLAAKKAGATRIELCAGIYEGGTTPSLGMVKLARKLTAGVQLYIMIRPRGGDFLYSDIEFEQMREDILSVKTLGVEGVVLGILKRDGSIDIERTRELVRLAAPLKVTFHRAFDMVKDPEKALEAVIQAGCFRILTSGFRNTVEEGIDGVKKMVKQAGGRIQIMAGSGVNAGNVLKIAETGVDAVHLSAKNGRESDMQYRNPAIFMGGIPGISEYQITYCDEDKVKEVRNILQNKTMAHE</sequence>
<comment type="caution">
    <text evidence="2">Once thought to be involved in copper homeostasis, experiments in E.coli have shown this is not the case.</text>
</comment>
<dbReference type="PANTHER" id="PTHR12598">
    <property type="entry name" value="COPPER HOMEOSTASIS PROTEIN CUTC"/>
    <property type="match status" value="1"/>
</dbReference>
<dbReference type="HAMAP" id="MF_00795">
    <property type="entry name" value="CutC"/>
    <property type="match status" value="1"/>
</dbReference>
<accession>H1DFI7</accession>
<organism evidence="3 4">
    <name type="scientific">Odoribacter laneus YIT 12061</name>
    <dbReference type="NCBI Taxonomy" id="742817"/>
    <lineage>
        <taxon>Bacteria</taxon>
        <taxon>Pseudomonadati</taxon>
        <taxon>Bacteroidota</taxon>
        <taxon>Bacteroidia</taxon>
        <taxon>Bacteroidales</taxon>
        <taxon>Odoribacteraceae</taxon>
        <taxon>Odoribacter</taxon>
    </lineage>
</organism>
<comment type="similarity">
    <text evidence="1 2">Belongs to the CutC family.</text>
</comment>